<dbReference type="PROSITE" id="PS51257">
    <property type="entry name" value="PROKAR_LIPOPROTEIN"/>
    <property type="match status" value="1"/>
</dbReference>
<accession>A0A1M5L2X9</accession>
<proteinExistence type="predicted"/>
<sequence>MVKITNLIPSQSDSFVRGLLKIVAVFAAFFISSCNDDLVEPATERLFTIQLGDKNYKLVNKWVGATKDCERLSIGFLYDQPDGHFGIDFNILKNGALHKATLVDFSLTGGQNLFDTADFNPVALMKITNFKYDEATNYVHFEYSGEVLQVISRSSAAANGSFARRFIRGVVTITNLDDYKCNTFLPTMQFETSGLLFTGTNFFGTHNPSLSSNPYRHIFYSNNGYRAIFSLKNNFGNLDKGKTYSFDQSTIENRIDLQKHIGSFRATNSNYNPIEDWKKFQTSGSYTIKEQVIINGKKVTKGEMNLQVYDNGMLIHTITNGTFEGVGL</sequence>
<evidence type="ECO:0000313" key="1">
    <source>
        <dbReference type="EMBL" id="SHG59462.1"/>
    </source>
</evidence>
<dbReference type="EMBL" id="FQWF01000007">
    <property type="protein sequence ID" value="SHG59462.1"/>
    <property type="molecule type" value="Genomic_DNA"/>
</dbReference>
<keyword evidence="2" id="KW-1185">Reference proteome</keyword>
<gene>
    <name evidence="1" type="ORF">SAMN05444372_107191</name>
</gene>
<dbReference type="OrthoDB" id="1342196at2"/>
<evidence type="ECO:0000313" key="2">
    <source>
        <dbReference type="Proteomes" id="UP000184020"/>
    </source>
</evidence>
<dbReference type="RefSeq" id="WP_073019514.1">
    <property type="nucleotide sequence ID" value="NZ_FQWF01000007.1"/>
</dbReference>
<dbReference type="Proteomes" id="UP000184020">
    <property type="component" value="Unassembled WGS sequence"/>
</dbReference>
<dbReference type="AlphaFoldDB" id="A0A1M5L2X9"/>
<protein>
    <submittedName>
        <fullName evidence="1">Uncharacterized protein</fullName>
    </submittedName>
</protein>
<name>A0A1M5L2X9_9FLAO</name>
<organism evidence="1 2">
    <name type="scientific">Flavobacterium micromati</name>
    <dbReference type="NCBI Taxonomy" id="229205"/>
    <lineage>
        <taxon>Bacteria</taxon>
        <taxon>Pseudomonadati</taxon>
        <taxon>Bacteroidota</taxon>
        <taxon>Flavobacteriia</taxon>
        <taxon>Flavobacteriales</taxon>
        <taxon>Flavobacteriaceae</taxon>
        <taxon>Flavobacterium</taxon>
    </lineage>
</organism>
<reference evidence="2" key="1">
    <citation type="submission" date="2016-11" db="EMBL/GenBank/DDBJ databases">
        <authorList>
            <person name="Varghese N."/>
            <person name="Submissions S."/>
        </authorList>
    </citation>
    <scope>NUCLEOTIDE SEQUENCE [LARGE SCALE GENOMIC DNA]</scope>
    <source>
        <strain evidence="2">DSM 17659</strain>
    </source>
</reference>